<reference evidence="5" key="1">
    <citation type="submission" date="2020-06" db="EMBL/GenBank/DDBJ databases">
        <title>Draft genome of Bugula neritina, a colonial animal packing powerful symbionts and potential medicines.</title>
        <authorList>
            <person name="Rayko M."/>
        </authorList>
    </citation>
    <scope>NUCLEOTIDE SEQUENCE [LARGE SCALE GENOMIC DNA]</scope>
    <source>
        <strain evidence="5">Kwan_BN1</strain>
    </source>
</reference>
<comment type="similarity">
    <text evidence="2">Belongs to the gasdermin family.</text>
</comment>
<organism evidence="5 6">
    <name type="scientific">Bugula neritina</name>
    <name type="common">Brown bryozoan</name>
    <name type="synonym">Sertularia neritina</name>
    <dbReference type="NCBI Taxonomy" id="10212"/>
    <lineage>
        <taxon>Eukaryota</taxon>
        <taxon>Metazoa</taxon>
        <taxon>Spiralia</taxon>
        <taxon>Lophotrochozoa</taxon>
        <taxon>Bryozoa</taxon>
        <taxon>Gymnolaemata</taxon>
        <taxon>Cheilostomatida</taxon>
        <taxon>Flustrina</taxon>
        <taxon>Buguloidea</taxon>
        <taxon>Bugulidae</taxon>
        <taxon>Bugula</taxon>
    </lineage>
</organism>
<evidence type="ECO:0000313" key="6">
    <source>
        <dbReference type="Proteomes" id="UP000593567"/>
    </source>
</evidence>
<sequence length="182" mass="19892">MLTEIPSCLYYNSFPIVAYCNSIFLMISKTESETAEIDISISYKSKMFDTVVSKLVKSIGSDLYIPSASVASAQNICPLTLVERKASKWWLGSNTYSVTDFVLSDVVSDGDPLKIEINAERDLAAFNKSSTVKVNGSLSGHFKSLFNAELDSVDTITIKANLGELHSVEVSEQSLLDNLSGR</sequence>
<name>A0A7J7JS86_BUGNE</name>
<dbReference type="EMBL" id="VXIV02001846">
    <property type="protein sequence ID" value="KAF6029209.1"/>
    <property type="molecule type" value="Genomic_DNA"/>
</dbReference>
<dbReference type="GO" id="GO:0012501">
    <property type="term" value="P:programmed cell death"/>
    <property type="evidence" value="ECO:0007669"/>
    <property type="project" value="InterPro"/>
</dbReference>
<dbReference type="GO" id="GO:0005737">
    <property type="term" value="C:cytoplasm"/>
    <property type="evidence" value="ECO:0007669"/>
    <property type="project" value="TreeGrafter"/>
</dbReference>
<comment type="subcellular location">
    <subcellularLocation>
        <location evidence="1">Endomembrane system</location>
    </subcellularLocation>
</comment>
<evidence type="ECO:0000256" key="2">
    <source>
        <dbReference type="ARBA" id="ARBA00009279"/>
    </source>
</evidence>
<evidence type="ECO:0000256" key="3">
    <source>
        <dbReference type="ARBA" id="ARBA00023136"/>
    </source>
</evidence>
<keyword evidence="6" id="KW-1185">Reference proteome</keyword>
<dbReference type="PANTHER" id="PTHR15207:SF3">
    <property type="entry name" value="DEAFNESS, AUTOSOMAL DOMINANT 5-RELATED"/>
    <property type="match status" value="1"/>
</dbReference>
<evidence type="ECO:0000259" key="4">
    <source>
        <dbReference type="Pfam" id="PF04598"/>
    </source>
</evidence>
<dbReference type="GO" id="GO:0012505">
    <property type="term" value="C:endomembrane system"/>
    <property type="evidence" value="ECO:0007669"/>
    <property type="project" value="UniProtKB-SubCell"/>
</dbReference>
<gene>
    <name evidence="5" type="ORF">EB796_012488</name>
</gene>
<comment type="caution">
    <text evidence="5">The sequence shown here is derived from an EMBL/GenBank/DDBJ whole genome shotgun (WGS) entry which is preliminary data.</text>
</comment>
<dbReference type="InterPro" id="IPR040460">
    <property type="entry name" value="Gasdermin_pore"/>
</dbReference>
<dbReference type="Proteomes" id="UP000593567">
    <property type="component" value="Unassembled WGS sequence"/>
</dbReference>
<dbReference type="Pfam" id="PF04598">
    <property type="entry name" value="Gasdermin"/>
    <property type="match status" value="1"/>
</dbReference>
<evidence type="ECO:0000313" key="5">
    <source>
        <dbReference type="EMBL" id="KAF6029209.1"/>
    </source>
</evidence>
<evidence type="ECO:0000256" key="1">
    <source>
        <dbReference type="ARBA" id="ARBA00004308"/>
    </source>
</evidence>
<dbReference type="AlphaFoldDB" id="A0A7J7JS86"/>
<accession>A0A7J7JS86</accession>
<feature type="domain" description="Gasdermin pore forming" evidence="4">
    <location>
        <begin position="47"/>
        <end position="136"/>
    </location>
</feature>
<dbReference type="InterPro" id="IPR042377">
    <property type="entry name" value="GSDME"/>
</dbReference>
<proteinExistence type="inferred from homology"/>
<protein>
    <submittedName>
        <fullName evidence="5">DFNB59</fullName>
    </submittedName>
</protein>
<keyword evidence="3" id="KW-0472">Membrane</keyword>
<dbReference type="PANTHER" id="PTHR15207">
    <property type="entry name" value="NONSYNDROMIC HEARING IMPAIRMENT PROTEIN"/>
    <property type="match status" value="1"/>
</dbReference>